<dbReference type="Proteomes" id="UP000294555">
    <property type="component" value="Unassembled WGS sequence"/>
</dbReference>
<proteinExistence type="predicted"/>
<accession>A0A4R1NIL6</accession>
<dbReference type="RefSeq" id="WP_132926757.1">
    <property type="nucleotide sequence ID" value="NZ_SJOI01000001.1"/>
</dbReference>
<dbReference type="Pfam" id="PF07179">
    <property type="entry name" value="SseB"/>
    <property type="match status" value="1"/>
</dbReference>
<feature type="domain" description="SseB protein N-terminal" evidence="1">
    <location>
        <begin position="13"/>
        <end position="129"/>
    </location>
</feature>
<dbReference type="NCBIfam" id="NF008624">
    <property type="entry name" value="PRK11611.1"/>
    <property type="match status" value="1"/>
</dbReference>
<dbReference type="OrthoDB" id="5622177at2"/>
<dbReference type="Pfam" id="PF14581">
    <property type="entry name" value="SseB_C"/>
    <property type="match status" value="1"/>
</dbReference>
<organism evidence="3 4">
    <name type="scientific">Sodalis ligni</name>
    <dbReference type="NCBI Taxonomy" id="2697027"/>
    <lineage>
        <taxon>Bacteria</taxon>
        <taxon>Pseudomonadati</taxon>
        <taxon>Pseudomonadota</taxon>
        <taxon>Gammaproteobacteria</taxon>
        <taxon>Enterobacterales</taxon>
        <taxon>Bruguierivoracaceae</taxon>
        <taxon>Sodalis</taxon>
    </lineage>
</organism>
<dbReference type="InterPro" id="IPR009839">
    <property type="entry name" value="SseB_N"/>
</dbReference>
<dbReference type="InterPro" id="IPR027945">
    <property type="entry name" value="SseB_C"/>
</dbReference>
<evidence type="ECO:0000259" key="1">
    <source>
        <dbReference type="Pfam" id="PF07179"/>
    </source>
</evidence>
<sequence>MTQNNAAQANALDLALKQAAGEPAHRPAFFRLLMESTVFVLGDAGDGWIAGAARHDGEQPVNLQHWEKPDGTTAIPFFTSLEALQQAVTEPQPFMALPTRTLFAMTAGAELFLNPKLPYGKSFSPDEITALMMNGGDALTEREILEGEMRFTLSDTEQKPAQMVDSLTRLFADYKQVRRAFMVQIRDEPEDPPHWLIGLECEGDAEAAIEAAGQVATDTAPDEQPVDLCLVGKDESGISHYFIHHIQPFYERKWGSWLRTLRDGKPA</sequence>
<dbReference type="AlphaFoldDB" id="A0A4R1NIL6"/>
<feature type="domain" description="SseB protein C-terminal" evidence="2">
    <location>
        <begin position="146"/>
        <end position="252"/>
    </location>
</feature>
<reference evidence="3 4" key="1">
    <citation type="submission" date="2019-02" db="EMBL/GenBank/DDBJ databases">
        <title>Investigation of anaerobic lignin degradation for improved lignocellulosic biofuels.</title>
        <authorList>
            <person name="Deangelis K."/>
        </authorList>
    </citation>
    <scope>NUCLEOTIDE SEQUENCE [LARGE SCALE GENOMIC DNA]</scope>
    <source>
        <strain evidence="3 4">159R</strain>
    </source>
</reference>
<keyword evidence="4" id="KW-1185">Reference proteome</keyword>
<evidence type="ECO:0000313" key="3">
    <source>
        <dbReference type="EMBL" id="TCL06947.1"/>
    </source>
</evidence>
<name>A0A4R1NIL6_9GAMM</name>
<dbReference type="EMBL" id="SJOI01000001">
    <property type="protein sequence ID" value="TCL06947.1"/>
    <property type="molecule type" value="Genomic_DNA"/>
</dbReference>
<evidence type="ECO:0000259" key="2">
    <source>
        <dbReference type="Pfam" id="PF14581"/>
    </source>
</evidence>
<comment type="caution">
    <text evidence="3">The sequence shown here is derived from an EMBL/GenBank/DDBJ whole genome shotgun (WGS) entry which is preliminary data.</text>
</comment>
<protein>
    <submittedName>
        <fullName evidence="3">Type III secretion system (T3SS) SseB-like protein</fullName>
    </submittedName>
</protein>
<gene>
    <name evidence="3" type="ORF">EZJ58_5246</name>
</gene>
<evidence type="ECO:0000313" key="4">
    <source>
        <dbReference type="Proteomes" id="UP000294555"/>
    </source>
</evidence>